<gene>
    <name evidence="2" type="ORF">N7335_21010</name>
</gene>
<dbReference type="RefSeq" id="WP_014597450.1">
    <property type="nucleotide sequence ID" value="NZ_JAOCDX010000031.1"/>
</dbReference>
<dbReference type="PROSITE" id="PS50883">
    <property type="entry name" value="EAL"/>
    <property type="match status" value="1"/>
</dbReference>
<dbReference type="PANTHER" id="PTHR33121:SF76">
    <property type="entry name" value="SIGNALING PROTEIN"/>
    <property type="match status" value="1"/>
</dbReference>
<dbReference type="SMART" id="SM00052">
    <property type="entry name" value="EAL"/>
    <property type="match status" value="1"/>
</dbReference>
<dbReference type="Gene3D" id="3.20.20.450">
    <property type="entry name" value="EAL domain"/>
    <property type="match status" value="1"/>
</dbReference>
<dbReference type="AlphaFoldDB" id="A0A4S2BFP7"/>
<evidence type="ECO:0000313" key="3">
    <source>
        <dbReference type="Proteomes" id="UP001158076"/>
    </source>
</evidence>
<proteinExistence type="predicted"/>
<dbReference type="InterPro" id="IPR003018">
    <property type="entry name" value="GAF"/>
</dbReference>
<dbReference type="CDD" id="cd01948">
    <property type="entry name" value="EAL"/>
    <property type="match status" value="1"/>
</dbReference>
<dbReference type="InterPro" id="IPR001633">
    <property type="entry name" value="EAL_dom"/>
</dbReference>
<dbReference type="Proteomes" id="UP001158076">
    <property type="component" value="Unassembled WGS sequence"/>
</dbReference>
<dbReference type="GO" id="GO:0071111">
    <property type="term" value="F:cyclic-guanylate-specific phosphodiesterase activity"/>
    <property type="evidence" value="ECO:0007669"/>
    <property type="project" value="InterPro"/>
</dbReference>
<comment type="caution">
    <text evidence="2">The sequence shown here is derived from an EMBL/GenBank/DDBJ whole genome shotgun (WGS) entry which is preliminary data.</text>
</comment>
<dbReference type="InterPro" id="IPR035919">
    <property type="entry name" value="EAL_sf"/>
</dbReference>
<dbReference type="SUPFAM" id="SSF55781">
    <property type="entry name" value="GAF domain-like"/>
    <property type="match status" value="1"/>
</dbReference>
<dbReference type="Pfam" id="PF00563">
    <property type="entry name" value="EAL"/>
    <property type="match status" value="1"/>
</dbReference>
<name>A0A4S2BFP7_STUST</name>
<dbReference type="EMBL" id="JAODZE010000036">
    <property type="protein sequence ID" value="MDH0148876.1"/>
    <property type="molecule type" value="Genomic_DNA"/>
</dbReference>
<reference evidence="2" key="1">
    <citation type="submission" date="2022-09" db="EMBL/GenBank/DDBJ databases">
        <title>Intensive care unit water sources are persistently colonized with multi-drug resistant bacteria and are the site of extensive horizontal gene transfer of antibiotic resistance genes.</title>
        <authorList>
            <person name="Diorio-Toth L."/>
        </authorList>
    </citation>
    <scope>NUCLEOTIDE SEQUENCE</scope>
    <source>
        <strain evidence="2">GD04147</strain>
    </source>
</reference>
<dbReference type="InterPro" id="IPR050706">
    <property type="entry name" value="Cyclic-di-GMP_PDE-like"/>
</dbReference>
<evidence type="ECO:0000259" key="1">
    <source>
        <dbReference type="PROSITE" id="PS50883"/>
    </source>
</evidence>
<dbReference type="InterPro" id="IPR029016">
    <property type="entry name" value="GAF-like_dom_sf"/>
</dbReference>
<dbReference type="Pfam" id="PF13185">
    <property type="entry name" value="GAF_2"/>
    <property type="match status" value="1"/>
</dbReference>
<dbReference type="PANTHER" id="PTHR33121">
    <property type="entry name" value="CYCLIC DI-GMP PHOSPHODIESTERASE PDEF"/>
    <property type="match status" value="1"/>
</dbReference>
<protein>
    <submittedName>
        <fullName evidence="2">EAL domain-containing protein</fullName>
    </submittedName>
</protein>
<dbReference type="SMART" id="SM00065">
    <property type="entry name" value="GAF"/>
    <property type="match status" value="1"/>
</dbReference>
<feature type="domain" description="EAL" evidence="1">
    <location>
        <begin position="179"/>
        <end position="417"/>
    </location>
</feature>
<accession>A0A4S2BFP7</accession>
<dbReference type="Gene3D" id="3.30.450.40">
    <property type="match status" value="1"/>
</dbReference>
<sequence length="417" mass="45363">MLGHLRPVAAVEDLIDPVAVLAKLEAGNVPIGSMLCEALHAVRSHLGMEVAFIAEFSEGARVFRHVDGRTEHLMLCVGDSNPLEESYCQRVVDGRLPELINDATQLPAALELPVTRELPVGAHLSVPIRFSDGGVYGTFCCFSTRPDGSLNERDLNTLRLFAAFAGRLLETQAKSQQSCASKRSRVENVLAERSYGVVYQPIVHLVENRIVGHEALARFRADPQRTPDKWFDEAGQVGLQKELEIAMIEAALQGFDRLPADSYLSLNVSPETILAGAVGEVLASQPLDRLMLEVTEHALVQDYELLAEALEPLRREGLRLAVDDAGAGYASFRHILKLKPDVIKLDASLIRNVDSDTGCRALAAALIRFAEETGCKVVAEGVETQEELAMLRRLAVNKAQGYLLGQPSALSARVATG</sequence>
<evidence type="ECO:0000313" key="2">
    <source>
        <dbReference type="EMBL" id="MDH0148876.1"/>
    </source>
</evidence>
<dbReference type="SUPFAM" id="SSF141868">
    <property type="entry name" value="EAL domain-like"/>
    <property type="match status" value="1"/>
</dbReference>
<organism evidence="2 3">
    <name type="scientific">Stutzerimonas stutzeri</name>
    <name type="common">Pseudomonas stutzeri</name>
    <dbReference type="NCBI Taxonomy" id="316"/>
    <lineage>
        <taxon>Bacteria</taxon>
        <taxon>Pseudomonadati</taxon>
        <taxon>Pseudomonadota</taxon>
        <taxon>Gammaproteobacteria</taxon>
        <taxon>Pseudomonadales</taxon>
        <taxon>Pseudomonadaceae</taxon>
        <taxon>Stutzerimonas</taxon>
    </lineage>
</organism>